<keyword evidence="6 10" id="KW-0406">Ion transport</keyword>
<dbReference type="GO" id="GO:0005769">
    <property type="term" value="C:early endosome"/>
    <property type="evidence" value="ECO:0007669"/>
    <property type="project" value="TreeGrafter"/>
</dbReference>
<dbReference type="Proteomes" id="UP000678499">
    <property type="component" value="Unassembled WGS sequence"/>
</dbReference>
<name>A0A7R9BLX0_9CRUS</name>
<feature type="transmembrane region" description="Helical" evidence="10">
    <location>
        <begin position="773"/>
        <end position="789"/>
    </location>
</feature>
<feature type="transmembrane region" description="Helical" evidence="10">
    <location>
        <begin position="894"/>
        <end position="915"/>
    </location>
</feature>
<protein>
    <recommendedName>
        <fullName evidence="10">Chloride channel protein</fullName>
    </recommendedName>
</protein>
<feature type="region of interest" description="Disordered" evidence="11">
    <location>
        <begin position="531"/>
        <end position="557"/>
    </location>
</feature>
<feature type="transmembrane region" description="Helical" evidence="10">
    <location>
        <begin position="693"/>
        <end position="717"/>
    </location>
</feature>
<dbReference type="Pfam" id="PF00571">
    <property type="entry name" value="CBS"/>
    <property type="match status" value="2"/>
</dbReference>
<dbReference type="InterPro" id="IPR014743">
    <property type="entry name" value="Cl-channel_core"/>
</dbReference>
<dbReference type="SUPFAM" id="SSF53098">
    <property type="entry name" value="Ribonuclease H-like"/>
    <property type="match status" value="1"/>
</dbReference>
<evidence type="ECO:0000256" key="3">
    <source>
        <dbReference type="ARBA" id="ARBA00022448"/>
    </source>
</evidence>
<dbReference type="EMBL" id="OA882664">
    <property type="protein sequence ID" value="CAD7276436.1"/>
    <property type="molecule type" value="Genomic_DNA"/>
</dbReference>
<evidence type="ECO:0000256" key="10">
    <source>
        <dbReference type="RuleBase" id="RU361221"/>
    </source>
</evidence>
<dbReference type="GO" id="GO:0008021">
    <property type="term" value="C:synaptic vesicle"/>
    <property type="evidence" value="ECO:0007669"/>
    <property type="project" value="TreeGrafter"/>
</dbReference>
<evidence type="ECO:0000256" key="8">
    <source>
        <dbReference type="ARBA" id="ARBA00023214"/>
    </source>
</evidence>
<proteinExistence type="inferred from homology"/>
<feature type="domain" description="CBS" evidence="12">
    <location>
        <begin position="1296"/>
        <end position="1357"/>
    </location>
</feature>
<dbReference type="EMBL" id="CAJPEX010000627">
    <property type="protein sequence ID" value="CAG0916588.1"/>
    <property type="molecule type" value="Genomic_DNA"/>
</dbReference>
<keyword evidence="8 10" id="KW-0868">Chloride</keyword>
<dbReference type="CDD" id="cd04591">
    <property type="entry name" value="CBS_pair_voltage-gated_CLC_euk_bac"/>
    <property type="match status" value="1"/>
</dbReference>
<keyword evidence="4 10" id="KW-0812">Transmembrane</keyword>
<dbReference type="SUPFAM" id="SSF81340">
    <property type="entry name" value="Clc chloride channel"/>
    <property type="match status" value="2"/>
</dbReference>
<evidence type="ECO:0000256" key="6">
    <source>
        <dbReference type="ARBA" id="ARBA00023065"/>
    </source>
</evidence>
<evidence type="ECO:0000256" key="9">
    <source>
        <dbReference type="PROSITE-ProRule" id="PRU00703"/>
    </source>
</evidence>
<dbReference type="InterPro" id="IPR036397">
    <property type="entry name" value="RNaseH_sf"/>
</dbReference>
<evidence type="ECO:0000259" key="12">
    <source>
        <dbReference type="PROSITE" id="PS51371"/>
    </source>
</evidence>
<dbReference type="Gene3D" id="3.30.420.10">
    <property type="entry name" value="Ribonuclease H-like superfamily/Ribonuclease H"/>
    <property type="match status" value="1"/>
</dbReference>
<dbReference type="PROSITE" id="PS51371">
    <property type="entry name" value="CBS"/>
    <property type="match status" value="2"/>
</dbReference>
<comment type="similarity">
    <text evidence="10">Belongs to the chloride channel (TC 2.A.49) family.</text>
</comment>
<dbReference type="InterPro" id="IPR001807">
    <property type="entry name" value="ClC"/>
</dbReference>
<dbReference type="GO" id="GO:0010008">
    <property type="term" value="C:endosome membrane"/>
    <property type="evidence" value="ECO:0007669"/>
    <property type="project" value="UniProtKB-SubCell"/>
</dbReference>
<feature type="transmembrane region" description="Helical" evidence="10">
    <location>
        <begin position="611"/>
        <end position="631"/>
    </location>
</feature>
<dbReference type="PRINTS" id="PR00762">
    <property type="entry name" value="CLCHANNEL"/>
</dbReference>
<dbReference type="GO" id="GO:0005886">
    <property type="term" value="C:plasma membrane"/>
    <property type="evidence" value="ECO:0007669"/>
    <property type="project" value="TreeGrafter"/>
</dbReference>
<dbReference type="Pfam" id="PF04857">
    <property type="entry name" value="CAF1"/>
    <property type="match status" value="1"/>
</dbReference>
<keyword evidence="7 10" id="KW-0472">Membrane</keyword>
<feature type="transmembrane region" description="Helical" evidence="10">
    <location>
        <begin position="750"/>
        <end position="767"/>
    </location>
</feature>
<accession>A0A7R9BLX0</accession>
<dbReference type="InterPro" id="IPR000644">
    <property type="entry name" value="CBS_dom"/>
</dbReference>
<feature type="transmembrane region" description="Helical" evidence="10">
    <location>
        <begin position="851"/>
        <end position="874"/>
    </location>
</feature>
<dbReference type="Gene3D" id="3.90.1280.20">
    <property type="match status" value="2"/>
</dbReference>
<evidence type="ECO:0000256" key="2">
    <source>
        <dbReference type="ARBA" id="ARBA00008372"/>
    </source>
</evidence>
<feature type="transmembrane region" description="Helical" evidence="10">
    <location>
        <begin position="464"/>
        <end position="482"/>
    </location>
</feature>
<keyword evidence="3 10" id="KW-0813">Transport</keyword>
<dbReference type="GO" id="GO:0005247">
    <property type="term" value="F:voltage-gated chloride channel activity"/>
    <property type="evidence" value="ECO:0007669"/>
    <property type="project" value="TreeGrafter"/>
</dbReference>
<dbReference type="GO" id="GO:0005794">
    <property type="term" value="C:Golgi apparatus"/>
    <property type="evidence" value="ECO:0007669"/>
    <property type="project" value="TreeGrafter"/>
</dbReference>
<reference evidence="13" key="1">
    <citation type="submission" date="2020-11" db="EMBL/GenBank/DDBJ databases">
        <authorList>
            <person name="Tran Van P."/>
        </authorList>
    </citation>
    <scope>NUCLEOTIDE SEQUENCE</scope>
</reference>
<dbReference type="InterPro" id="IPR012337">
    <property type="entry name" value="RNaseH-like_sf"/>
</dbReference>
<comment type="caution">
    <text evidence="10">Lacks conserved residue(s) required for the propagation of feature annotation.</text>
</comment>
<gene>
    <name evidence="13" type="ORF">NMOB1V02_LOCUS4201</name>
</gene>
<evidence type="ECO:0000256" key="5">
    <source>
        <dbReference type="ARBA" id="ARBA00022989"/>
    </source>
</evidence>
<evidence type="ECO:0000313" key="13">
    <source>
        <dbReference type="EMBL" id="CAD7276436.1"/>
    </source>
</evidence>
<dbReference type="SMART" id="SM00116">
    <property type="entry name" value="CBS"/>
    <property type="match status" value="2"/>
</dbReference>
<evidence type="ECO:0000256" key="4">
    <source>
        <dbReference type="ARBA" id="ARBA00022692"/>
    </source>
</evidence>
<comment type="subcellular location">
    <subcellularLocation>
        <location evidence="1">Endosome membrane</location>
        <topology evidence="1">Multi-pass membrane protein</topology>
    </subcellularLocation>
    <subcellularLocation>
        <location evidence="10">Membrane</location>
        <topology evidence="10">Multi-pass membrane protein</topology>
    </subcellularLocation>
</comment>
<dbReference type="Pfam" id="PF00654">
    <property type="entry name" value="Voltage_CLC"/>
    <property type="match status" value="3"/>
</dbReference>
<dbReference type="CDD" id="cd03684">
    <property type="entry name" value="ClC_3_like"/>
    <property type="match status" value="1"/>
</dbReference>
<sequence length="1364" mass="152112">MLVSTVRSRKSTPITDFQVIVRVQRENSGCGVQNVNLRIMSSFDGTTSRCFVTLDNFEAKLPEILLAIREATFIAVDTEFTALRCDKANLPSLFDTIEERYEKARHALKNVAIIQLGVALFHMTDRYNFSAKCYNLLLFPRHYPGTAHDPSISLQASCRRFLVRHGFDYSSWVQKGISYANREEVRKLELELGSWDRHEADAAIRYTAGASVVFDELVASKKTLVGHNLFNDLVLLHASFYEPLPKSFSEYKRNIQRMFPSVIDTKYVAFTVGRKLWKTTQADIFDDTGLELLYESLKRQQHVPLIAVPNDATARAHEASYDAYMAGCVFLFAANTYAVHVSKSKVSGNYLSFQEAKHALREMINKVNVIRARINTMDLSSDEAVIGNRPGFLVVTSKRGSLDATTLNDVLSRIAGADLRDLGSGKVLLAPISGRAERVIREKFAAKGSEYRARKFLFFRDDPFWEYLSLRSVYCVSVFFLGRKTSCFRNSQKHGTWSTMETDPLKFVQRQQPKSPDLFYQSLESPSHKMVRREGNSVVKKDRRKSDEEMIDVTPGEGGIGDGSVDTSYTSHADTSGSLNEDDFPPGVAQWIVKKKSDSVCDLLRGAHDAWSGWVCVLLVGVAAGTVASVIDIGASWMVDLREGICPQAFWLNKEQCCWASNETFFDDIAGTKCQEWYAWPQLLGLSDAYSGFGIFLAYLCYIFYSLFFAALAALLVRIFAPYACGSGIPEIKTILSGFIIRGYLGKWTLLIKSICVMLSVSAGLSLGKEGPLVHIACCIGNIFSYLFPKYGRNEAKKREILSAASAAGIKTILSGFIIRGYLGKWTLLIKSICVMLSVSAGLSLGKEGPLVHIACCIGTYFFQSLSAEIFYLFYSHSPLRKHEVSYYFPLKTLWRSFFCALVAAFILSSINPFGNEHSVLFYVEYNKPWMFIELLPFIGLGILGGVIASVFIKANIRWCKFRKESKLGQYPVTEVLVVAGVTAVLAYPNPYTRMSTSQLIYALFSQCGVTDHHELCDYQRNFTNINDIMMAEAGTGVRNALWKLALALIFKLVITVFTFGIKVPAGLFIPSLCMGAIVGRMTGIGMEQIAFMYPKSWIWQGECESQSHCVTPGLYAMVGAAAVLGGVTRMTVSLVVIMFELTGGVRYIVPLMAAAMASKWVADALGREGIYDAHILLNGYPFLDAKEEYAHTTRASEVMQPRQGDPVVVLTQDSMSVDEVEHILKNTDHNGFPVVVSKESQYLVGFVARKDLILALGNARRTMEGVCGDSKVLFSSSADARYMSVDPNGPPSVRLRRLVDLAPNTITDHTPMETVIDMFRKLGIRQTLVTHNGRLLGVITKKDVLRHIKRLENDDFIESVHIR</sequence>
<dbReference type="Gene3D" id="1.10.3080.10">
    <property type="entry name" value="Clc chloride channel"/>
    <property type="match status" value="3"/>
</dbReference>
<dbReference type="InterPro" id="IPR046342">
    <property type="entry name" value="CBS_dom_sf"/>
</dbReference>
<evidence type="ECO:0000256" key="7">
    <source>
        <dbReference type="ARBA" id="ARBA00023136"/>
    </source>
</evidence>
<feature type="domain" description="CBS" evidence="12">
    <location>
        <begin position="1200"/>
        <end position="1263"/>
    </location>
</feature>
<evidence type="ECO:0000256" key="11">
    <source>
        <dbReference type="SAM" id="MobiDB-lite"/>
    </source>
</evidence>
<keyword evidence="9" id="KW-0129">CBS domain</keyword>
<dbReference type="OrthoDB" id="44789at2759"/>
<comment type="similarity">
    <text evidence="2">Belongs to the CAF1 family.</text>
</comment>
<dbReference type="InterPro" id="IPR006941">
    <property type="entry name" value="RNase_CAF1"/>
</dbReference>
<dbReference type="SUPFAM" id="SSF54631">
    <property type="entry name" value="CBS-domain pair"/>
    <property type="match status" value="1"/>
</dbReference>
<dbReference type="FunFam" id="1.10.3080.10:FF:000016">
    <property type="entry name" value="Chloride channel protein"/>
    <property type="match status" value="1"/>
</dbReference>
<organism evidence="13">
    <name type="scientific">Notodromas monacha</name>
    <dbReference type="NCBI Taxonomy" id="399045"/>
    <lineage>
        <taxon>Eukaryota</taxon>
        <taxon>Metazoa</taxon>
        <taxon>Ecdysozoa</taxon>
        <taxon>Arthropoda</taxon>
        <taxon>Crustacea</taxon>
        <taxon>Oligostraca</taxon>
        <taxon>Ostracoda</taxon>
        <taxon>Podocopa</taxon>
        <taxon>Podocopida</taxon>
        <taxon>Cypridocopina</taxon>
        <taxon>Cypridoidea</taxon>
        <taxon>Cyprididae</taxon>
        <taxon>Notodromas</taxon>
    </lineage>
</organism>
<keyword evidence="14" id="KW-1185">Reference proteome</keyword>
<feature type="transmembrane region" description="Helical" evidence="10">
    <location>
        <begin position="935"/>
        <end position="957"/>
    </location>
</feature>
<keyword evidence="5 10" id="KW-1133">Transmembrane helix</keyword>
<evidence type="ECO:0000313" key="14">
    <source>
        <dbReference type="Proteomes" id="UP000678499"/>
    </source>
</evidence>
<dbReference type="GO" id="GO:0003676">
    <property type="term" value="F:nucleic acid binding"/>
    <property type="evidence" value="ECO:0007669"/>
    <property type="project" value="InterPro"/>
</dbReference>
<dbReference type="PANTHER" id="PTHR45711">
    <property type="entry name" value="CHLORIDE CHANNEL PROTEIN"/>
    <property type="match status" value="1"/>
</dbReference>
<feature type="transmembrane region" description="Helical" evidence="10">
    <location>
        <begin position="1041"/>
        <end position="1062"/>
    </location>
</feature>
<dbReference type="PANTHER" id="PTHR45711:SF6">
    <property type="entry name" value="CHLORIDE CHANNEL PROTEIN"/>
    <property type="match status" value="1"/>
</dbReference>
<evidence type="ECO:0000256" key="1">
    <source>
        <dbReference type="ARBA" id="ARBA00004337"/>
    </source>
</evidence>